<dbReference type="GO" id="GO:0032259">
    <property type="term" value="P:methylation"/>
    <property type="evidence" value="ECO:0007669"/>
    <property type="project" value="UniProtKB-KW"/>
</dbReference>
<dbReference type="PANTHER" id="PTHR12049">
    <property type="entry name" value="PROTEIN ARGININE METHYLTRANSFERASE NDUFAF7, MITOCHONDRIAL"/>
    <property type="match status" value="1"/>
</dbReference>
<dbReference type="InterPro" id="IPR003788">
    <property type="entry name" value="NDUFAF7"/>
</dbReference>
<accession>A0ABW3ZFE4</accession>
<evidence type="ECO:0000313" key="3">
    <source>
        <dbReference type="EMBL" id="MFD1341709.1"/>
    </source>
</evidence>
<name>A0ABW3ZFE4_9RHOB</name>
<keyword evidence="2" id="KW-0808">Transferase</keyword>
<comment type="caution">
    <text evidence="3">The sequence shown here is derived from an EMBL/GenBank/DDBJ whole genome shotgun (WGS) entry which is preliminary data.</text>
</comment>
<dbReference type="EMBL" id="JBHTMU010000005">
    <property type="protein sequence ID" value="MFD1341709.1"/>
    <property type="molecule type" value="Genomic_DNA"/>
</dbReference>
<protein>
    <submittedName>
        <fullName evidence="3">Class I SAM-dependent methyltransferase</fullName>
    </submittedName>
</protein>
<evidence type="ECO:0000256" key="1">
    <source>
        <dbReference type="ARBA" id="ARBA00022603"/>
    </source>
</evidence>
<keyword evidence="4" id="KW-1185">Reference proteome</keyword>
<dbReference type="Proteomes" id="UP001597135">
    <property type="component" value="Unassembled WGS sequence"/>
</dbReference>
<dbReference type="PANTHER" id="PTHR12049:SF7">
    <property type="entry name" value="PROTEIN ARGININE METHYLTRANSFERASE NDUFAF7, MITOCHONDRIAL"/>
    <property type="match status" value="1"/>
</dbReference>
<dbReference type="Pfam" id="PF02636">
    <property type="entry name" value="Methyltransf_28"/>
    <property type="match status" value="1"/>
</dbReference>
<evidence type="ECO:0000256" key="2">
    <source>
        <dbReference type="ARBA" id="ARBA00022679"/>
    </source>
</evidence>
<dbReference type="Gene3D" id="3.40.50.12710">
    <property type="match status" value="1"/>
</dbReference>
<reference evidence="4" key="1">
    <citation type="journal article" date="2019" name="Int. J. Syst. Evol. Microbiol.">
        <title>The Global Catalogue of Microorganisms (GCM) 10K type strain sequencing project: providing services to taxonomists for standard genome sequencing and annotation.</title>
        <authorList>
            <consortium name="The Broad Institute Genomics Platform"/>
            <consortium name="The Broad Institute Genome Sequencing Center for Infectious Disease"/>
            <person name="Wu L."/>
            <person name="Ma J."/>
        </authorList>
    </citation>
    <scope>NUCLEOTIDE SEQUENCE [LARGE SCALE GENOMIC DNA]</scope>
    <source>
        <strain evidence="4">CCUG 62953</strain>
    </source>
</reference>
<evidence type="ECO:0000313" key="4">
    <source>
        <dbReference type="Proteomes" id="UP001597135"/>
    </source>
</evidence>
<gene>
    <name evidence="3" type="ORF">ACFQ4E_04680</name>
</gene>
<organism evidence="3 4">
    <name type="scientific">Litorisediminicola beolgyonensis</name>
    <dbReference type="NCBI Taxonomy" id="1173614"/>
    <lineage>
        <taxon>Bacteria</taxon>
        <taxon>Pseudomonadati</taxon>
        <taxon>Pseudomonadota</taxon>
        <taxon>Alphaproteobacteria</taxon>
        <taxon>Rhodobacterales</taxon>
        <taxon>Paracoccaceae</taxon>
        <taxon>Litorisediminicola</taxon>
    </lineage>
</organism>
<sequence>MTPLHDLLLRRIRAEGPLTVAEYMATCLQHPQHGYYATRDPLGVSGDFVTAPEISQMFGELIGLALAQVWLDHGAPEAILVEFGPGRGTLMSDALRATRGVAGFHDRVSVHLIESSPVLRAAQAEQLAAFSPSWHDGISTLPERPIFFVANEFFDALPIRQFLRDDHGWRERLIGAERDRLVFGLTDPLPRADLDHRWAETQPGDLVETCAPATAIASEIGARLATQGGAGLVIDYGSDRSLGDTFQAVRQHLKTDPLDTPGEADLTAHVDFGALAAAAGGNSALTPQGVFLERLGITARAQSLARGLSGPALDSHIAAHRRLTHPDEMGSLFKILGLASATGPLPPGFLE</sequence>
<proteinExistence type="predicted"/>
<dbReference type="GO" id="GO:0008168">
    <property type="term" value="F:methyltransferase activity"/>
    <property type="evidence" value="ECO:0007669"/>
    <property type="project" value="UniProtKB-KW"/>
</dbReference>
<dbReference type="SUPFAM" id="SSF53335">
    <property type="entry name" value="S-adenosyl-L-methionine-dependent methyltransferases"/>
    <property type="match status" value="1"/>
</dbReference>
<keyword evidence="1 3" id="KW-0489">Methyltransferase</keyword>
<dbReference type="InterPro" id="IPR038375">
    <property type="entry name" value="NDUFAF7_sf"/>
</dbReference>
<dbReference type="InterPro" id="IPR029063">
    <property type="entry name" value="SAM-dependent_MTases_sf"/>
</dbReference>
<dbReference type="RefSeq" id="WP_386801774.1">
    <property type="nucleotide sequence ID" value="NZ_JBHTMU010000005.1"/>
</dbReference>